<dbReference type="PANTHER" id="PTHR28181">
    <property type="entry name" value="UPF0655 PROTEIN YCR015C"/>
    <property type="match status" value="1"/>
</dbReference>
<dbReference type="Gene3D" id="3.40.50.1000">
    <property type="entry name" value="HAD superfamily/HAD-like"/>
    <property type="match status" value="1"/>
</dbReference>
<protein>
    <submittedName>
        <fullName evidence="1">Uncharacterized protein</fullName>
    </submittedName>
</protein>
<sequence>MMHHLVFDFDGTITVKDTIGELAASAVAWQQQQRLGSSLQGAWDEAVRAYCADLATVSEPTTVEDEARFLASARAVEEASLERVRLTGIFAGLEATELSRMGTSAVTDGRISLRAGFGAVTELAARHGWRTDVISAHWSGAFIGGVLFGAGVGVGGVTANEVVADEGRIEGGVTTSGDKLAVLKRIVATGEVVVYFGDSMTDFACLVKGADYGVAMVSESESRLVKTLRRLGYEVPHVGDMVGRGARVGWARSFDDVVESRLLLQTDT</sequence>
<evidence type="ECO:0000313" key="2">
    <source>
        <dbReference type="Proteomes" id="UP000037136"/>
    </source>
</evidence>
<dbReference type="Proteomes" id="UP000037136">
    <property type="component" value="Unassembled WGS sequence"/>
</dbReference>
<accession>A0A2A9PIM3</accession>
<organism evidence="1 2">
    <name type="scientific">Ophiocordyceps unilateralis</name>
    <name type="common">Zombie-ant fungus</name>
    <name type="synonym">Torrubia unilateralis</name>
    <dbReference type="NCBI Taxonomy" id="268505"/>
    <lineage>
        <taxon>Eukaryota</taxon>
        <taxon>Fungi</taxon>
        <taxon>Dikarya</taxon>
        <taxon>Ascomycota</taxon>
        <taxon>Pezizomycotina</taxon>
        <taxon>Sordariomycetes</taxon>
        <taxon>Hypocreomycetidae</taxon>
        <taxon>Hypocreales</taxon>
        <taxon>Ophiocordycipitaceae</taxon>
        <taxon>Ophiocordyceps</taxon>
    </lineage>
</organism>
<dbReference type="SUPFAM" id="SSF56784">
    <property type="entry name" value="HAD-like"/>
    <property type="match status" value="1"/>
</dbReference>
<dbReference type="AlphaFoldDB" id="A0A2A9PIM3"/>
<dbReference type="InterPro" id="IPR036412">
    <property type="entry name" value="HAD-like_sf"/>
</dbReference>
<comment type="caution">
    <text evidence="1">The sequence shown here is derived from an EMBL/GenBank/DDBJ whole genome shotgun (WGS) entry which is preliminary data.</text>
</comment>
<reference evidence="1 2" key="2">
    <citation type="journal article" date="2017" name="Sci. Rep.">
        <title>Ant-infecting Ophiocordyceps genomes reveal a high diversity of potential behavioral manipulation genes and a possible major role for enterotoxins.</title>
        <authorList>
            <person name="de Bekker C."/>
            <person name="Ohm R.A."/>
            <person name="Evans H.C."/>
            <person name="Brachmann A."/>
            <person name="Hughes D.P."/>
        </authorList>
    </citation>
    <scope>NUCLEOTIDE SEQUENCE [LARGE SCALE GENOMIC DNA]</scope>
    <source>
        <strain evidence="1 2">SC16a</strain>
    </source>
</reference>
<dbReference type="EMBL" id="LAZP02000092">
    <property type="protein sequence ID" value="PFH61064.1"/>
    <property type="molecule type" value="Genomic_DNA"/>
</dbReference>
<dbReference type="InterPro" id="IPR023214">
    <property type="entry name" value="HAD_sf"/>
</dbReference>
<dbReference type="InterPro" id="IPR050849">
    <property type="entry name" value="HAD-like_hydrolase_phosphatase"/>
</dbReference>
<evidence type="ECO:0000313" key="1">
    <source>
        <dbReference type="EMBL" id="PFH61064.1"/>
    </source>
</evidence>
<name>A0A2A9PIM3_OPHUN</name>
<dbReference type="OrthoDB" id="10255128at2759"/>
<gene>
    <name evidence="1" type="ORF">XA68_18325</name>
</gene>
<dbReference type="STRING" id="268505.A0A2A9PIM3"/>
<dbReference type="PANTHER" id="PTHR28181:SF1">
    <property type="entry name" value="COLD TOLERANCE PROTEIN 1"/>
    <property type="match status" value="1"/>
</dbReference>
<proteinExistence type="predicted"/>
<keyword evidence="2" id="KW-1185">Reference proteome</keyword>
<reference evidence="1 2" key="1">
    <citation type="journal article" date="2015" name="BMC Genomics">
        <title>Gene expression during zombie ant biting behavior reflects the complexity underlying fungal parasitic behavioral manipulation.</title>
        <authorList>
            <person name="de Bekker C."/>
            <person name="Ohm R.A."/>
            <person name="Loreto R.G."/>
            <person name="Sebastian A."/>
            <person name="Albert I."/>
            <person name="Merrow M."/>
            <person name="Brachmann A."/>
            <person name="Hughes D.P."/>
        </authorList>
    </citation>
    <scope>NUCLEOTIDE SEQUENCE [LARGE SCALE GENOMIC DNA]</scope>
    <source>
        <strain evidence="1 2">SC16a</strain>
    </source>
</reference>
<dbReference type="Pfam" id="PF12710">
    <property type="entry name" value="HAD"/>
    <property type="match status" value="1"/>
</dbReference>